<name>A0A5E7KSY6_PSEFL</name>
<reference evidence="1 2" key="1">
    <citation type="submission" date="2019-09" db="EMBL/GenBank/DDBJ databases">
        <authorList>
            <person name="Chandra G."/>
            <person name="Truman W A."/>
        </authorList>
    </citation>
    <scope>NUCLEOTIDE SEQUENCE [LARGE SCALE GENOMIC DNA]</scope>
    <source>
        <strain evidence="1">PS880</strain>
    </source>
</reference>
<organism evidence="1 2">
    <name type="scientific">Pseudomonas fluorescens</name>
    <dbReference type="NCBI Taxonomy" id="294"/>
    <lineage>
        <taxon>Bacteria</taxon>
        <taxon>Pseudomonadati</taxon>
        <taxon>Pseudomonadota</taxon>
        <taxon>Gammaproteobacteria</taxon>
        <taxon>Pseudomonadales</taxon>
        <taxon>Pseudomonadaceae</taxon>
        <taxon>Pseudomonas</taxon>
    </lineage>
</organism>
<dbReference type="EMBL" id="CABVIH010000013">
    <property type="protein sequence ID" value="VVP04006.1"/>
    <property type="molecule type" value="Genomic_DNA"/>
</dbReference>
<gene>
    <name evidence="1" type="ORF">PS880_02968</name>
</gene>
<protein>
    <submittedName>
        <fullName evidence="1">Uncharacterized protein</fullName>
    </submittedName>
</protein>
<evidence type="ECO:0000313" key="1">
    <source>
        <dbReference type="EMBL" id="VVP04006.1"/>
    </source>
</evidence>
<sequence length="448" mass="49457">MERYIAQEKLKLNPAEILPRTSVQSRVSNIAPEVIHAAGSDRSQATEAGAVASSRARAIDAEFAPKSEPVRIGIELEGVGTVQTTWEKKSHQRMMERDEEENFHDVFKRTPLVRSKSFDEGVSRGVYIVPEDVDKTYGTFGPAELVSAPHLLDISSLNHLRHSVKKALTSGDSPMRGRTQNAVLHDPRLEPSDDFNAAQMTASTRWGKGNMTKVSGSLQTTMGVAVSNLLSDVKNSRIQTVELLIGDPEKRQRTRDLLLGAICIEQCLTRTGGPLEAYAPQSEGIRFAAFMHLVNFFGPKEKAEWGKDSFGAHFKGGSSFVGCGVADSNDILKLALQLPGTKDKATLMTEIVAKMEDNGLSEWVSKGIASKKFNLEKMGQPGLSMQTTQEDWYSIPNFLQESKLYTVVESREKTSNLNQKMVEFLNGNGDLDSTRLHKYLSNITQHSK</sequence>
<evidence type="ECO:0000313" key="2">
    <source>
        <dbReference type="Proteomes" id="UP000375525"/>
    </source>
</evidence>
<dbReference type="AlphaFoldDB" id="A0A5E7KSY6"/>
<accession>A0A5E7KSY6</accession>
<dbReference type="Proteomes" id="UP000375525">
    <property type="component" value="Unassembled WGS sequence"/>
</dbReference>
<proteinExistence type="predicted"/>